<gene>
    <name evidence="2" type="ORF">F3N42_02555</name>
</gene>
<accession>A0A5N0TEY8</accession>
<dbReference type="SUPFAM" id="SSF51338">
    <property type="entry name" value="Composite domain of metallo-dependent hydrolases"/>
    <property type="match status" value="1"/>
</dbReference>
<keyword evidence="2" id="KW-0378">Hydrolase</keyword>
<organism evidence="2 3">
    <name type="scientific">Marinihelvus fidelis</name>
    <dbReference type="NCBI Taxonomy" id="2613842"/>
    <lineage>
        <taxon>Bacteria</taxon>
        <taxon>Pseudomonadati</taxon>
        <taxon>Pseudomonadota</taxon>
        <taxon>Gammaproteobacteria</taxon>
        <taxon>Chromatiales</taxon>
        <taxon>Wenzhouxiangellaceae</taxon>
        <taxon>Marinihelvus</taxon>
    </lineage>
</organism>
<dbReference type="SUPFAM" id="SSF51556">
    <property type="entry name" value="Metallo-dependent hydrolases"/>
    <property type="match status" value="1"/>
</dbReference>
<dbReference type="GO" id="GO:0016810">
    <property type="term" value="F:hydrolase activity, acting on carbon-nitrogen (but not peptide) bonds"/>
    <property type="evidence" value="ECO:0007669"/>
    <property type="project" value="InterPro"/>
</dbReference>
<dbReference type="InterPro" id="IPR032466">
    <property type="entry name" value="Metal_Hydrolase"/>
</dbReference>
<reference evidence="2 3" key="1">
    <citation type="submission" date="2019-09" db="EMBL/GenBank/DDBJ databases">
        <title>Wenzhouxiangella sp. Genome sequencing and assembly.</title>
        <authorList>
            <person name="Zhang R."/>
        </authorList>
    </citation>
    <scope>NUCLEOTIDE SEQUENCE [LARGE SCALE GENOMIC DNA]</scope>
    <source>
        <strain evidence="2 3">W260</strain>
    </source>
</reference>
<dbReference type="Proteomes" id="UP000325372">
    <property type="component" value="Unassembled WGS sequence"/>
</dbReference>
<dbReference type="InterPro" id="IPR033932">
    <property type="entry name" value="YtcJ-like"/>
</dbReference>
<dbReference type="PANTHER" id="PTHR22642">
    <property type="entry name" value="IMIDAZOLONEPROPIONASE"/>
    <property type="match status" value="1"/>
</dbReference>
<evidence type="ECO:0000313" key="3">
    <source>
        <dbReference type="Proteomes" id="UP000325372"/>
    </source>
</evidence>
<feature type="domain" description="Amidohydrolase 3" evidence="1">
    <location>
        <begin position="63"/>
        <end position="541"/>
    </location>
</feature>
<dbReference type="Gene3D" id="3.20.20.140">
    <property type="entry name" value="Metal-dependent hydrolases"/>
    <property type="match status" value="1"/>
</dbReference>
<sequence length="545" mass="59072">MTFTLPALADGLAGTTLVHNAVVHTVDEDLPKASALVFDDEGRILAVGETAALAARFDDVRRVDLDGAVVIPGLVDAHAHLSGYAVSLTRAQLDGAQDLAEVMQRLEAQAETLGEDDWLLGRGWDQNDWPGQAFPDRAVLDERFPDRPVWLTRIDGHAGWANSAALARVDRDMSGDWQPDGGYIHRDDDGQPTGILIDAAMGLVGPQVPPTPESLMRDALRLAIRNLHEVGITGVHDPGIDRATLARYRDLVDAGEFDMRVHGMADGMGETLDWLCDNGAYTHPSGRLQMRAVKLYEDGALGSRGAALLADYSDEPGNTGLLFHDPEALTAQVNRVLGCGLQAGIHAIGDRANRVALDALQAAMGAHPDNPGRHRIEHAQVLTAADLPRFAELGVIAAMQPTHATSDMYWAEQRLGPERSRYAYAWRSLLDSGARLALGSDFPVEAINPFLGLHAAVTRQDVKGWPPGGWFPGERMSREEALRGFTLDAAWAAFMEADIGSLSVGKRADFIVLDADLMTVPAEDIAAIRVLETWIDGRRVYERPQ</sequence>
<dbReference type="CDD" id="cd01300">
    <property type="entry name" value="YtcJ_like"/>
    <property type="match status" value="1"/>
</dbReference>
<dbReference type="InterPro" id="IPR011059">
    <property type="entry name" value="Metal-dep_hydrolase_composite"/>
</dbReference>
<dbReference type="AlphaFoldDB" id="A0A5N0TEY8"/>
<dbReference type="Pfam" id="PF07969">
    <property type="entry name" value="Amidohydro_3"/>
    <property type="match status" value="1"/>
</dbReference>
<evidence type="ECO:0000259" key="1">
    <source>
        <dbReference type="Pfam" id="PF07969"/>
    </source>
</evidence>
<comment type="caution">
    <text evidence="2">The sequence shown here is derived from an EMBL/GenBank/DDBJ whole genome shotgun (WGS) entry which is preliminary data.</text>
</comment>
<dbReference type="InterPro" id="IPR013108">
    <property type="entry name" value="Amidohydro_3"/>
</dbReference>
<dbReference type="EMBL" id="VYXP01000002">
    <property type="protein sequence ID" value="KAA9133580.1"/>
    <property type="molecule type" value="Genomic_DNA"/>
</dbReference>
<name>A0A5N0TEY8_9GAMM</name>
<dbReference type="Gene3D" id="3.10.310.70">
    <property type="match status" value="1"/>
</dbReference>
<evidence type="ECO:0000313" key="2">
    <source>
        <dbReference type="EMBL" id="KAA9133580.1"/>
    </source>
</evidence>
<proteinExistence type="predicted"/>
<protein>
    <submittedName>
        <fullName evidence="2">Amidohydrolase</fullName>
    </submittedName>
</protein>
<dbReference type="Gene3D" id="2.30.40.10">
    <property type="entry name" value="Urease, subunit C, domain 1"/>
    <property type="match status" value="1"/>
</dbReference>
<dbReference type="PANTHER" id="PTHR22642:SF2">
    <property type="entry name" value="PROTEIN LONG AFTER FAR-RED 3"/>
    <property type="match status" value="1"/>
</dbReference>
<keyword evidence="3" id="KW-1185">Reference proteome</keyword>